<dbReference type="EMBL" id="FWFV01000005">
    <property type="protein sequence ID" value="SLN47641.1"/>
    <property type="molecule type" value="Genomic_DNA"/>
</dbReference>
<dbReference type="OrthoDB" id="370799at2"/>
<evidence type="ECO:0008006" key="3">
    <source>
        <dbReference type="Google" id="ProtNLM"/>
    </source>
</evidence>
<dbReference type="Proteomes" id="UP000193870">
    <property type="component" value="Unassembled WGS sequence"/>
</dbReference>
<evidence type="ECO:0000313" key="2">
    <source>
        <dbReference type="Proteomes" id="UP000193870"/>
    </source>
</evidence>
<reference evidence="1 2" key="1">
    <citation type="submission" date="2017-03" db="EMBL/GenBank/DDBJ databases">
        <authorList>
            <person name="Afonso C.L."/>
            <person name="Miller P.J."/>
            <person name="Scott M.A."/>
            <person name="Spackman E."/>
            <person name="Goraichik I."/>
            <person name="Dimitrov K.M."/>
            <person name="Suarez D.L."/>
            <person name="Swayne D.E."/>
        </authorList>
    </citation>
    <scope>NUCLEOTIDE SEQUENCE [LARGE SCALE GENOMIC DNA]</scope>
    <source>
        <strain evidence="1 2">CECT 7066</strain>
    </source>
</reference>
<keyword evidence="2" id="KW-1185">Reference proteome</keyword>
<organism evidence="1 2">
    <name type="scientific">Palleronia marisminoris</name>
    <dbReference type="NCBI Taxonomy" id="315423"/>
    <lineage>
        <taxon>Bacteria</taxon>
        <taxon>Pseudomonadati</taxon>
        <taxon>Pseudomonadota</taxon>
        <taxon>Alphaproteobacteria</taxon>
        <taxon>Rhodobacterales</taxon>
        <taxon>Roseobacteraceae</taxon>
        <taxon>Palleronia</taxon>
    </lineage>
</organism>
<proteinExistence type="predicted"/>
<sequence>MAQLLIQALDKLEAGDWEGAHRIALEFDGPSSAWLHAHLHRVKGDEEMAREWYAKAGRDPFEGDVTEERYALRQELTSGVEGMLGQKPETDPT</sequence>
<evidence type="ECO:0000313" key="1">
    <source>
        <dbReference type="EMBL" id="SLN47641.1"/>
    </source>
</evidence>
<dbReference type="RefSeq" id="WP_085854101.1">
    <property type="nucleotide sequence ID" value="NZ_FOPF01000005.1"/>
</dbReference>
<accession>A0A1Y5SVP2</accession>
<name>A0A1Y5SVP2_9RHOB</name>
<protein>
    <recommendedName>
        <fullName evidence="3">Tetratricopeptide repeat protein</fullName>
    </recommendedName>
</protein>
<gene>
    <name evidence="1" type="ORF">PAM7066_02120</name>
</gene>
<dbReference type="STRING" id="315423.SAMN04488020_105176"/>
<dbReference type="AlphaFoldDB" id="A0A1Y5SVP2"/>